<evidence type="ECO:0008006" key="4">
    <source>
        <dbReference type="Google" id="ProtNLM"/>
    </source>
</evidence>
<feature type="chain" id="PRO_5045541045" description="Lipoprotein" evidence="1">
    <location>
        <begin position="21"/>
        <end position="516"/>
    </location>
</feature>
<protein>
    <recommendedName>
        <fullName evidence="4">Lipoprotein</fullName>
    </recommendedName>
</protein>
<keyword evidence="3" id="KW-1185">Reference proteome</keyword>
<dbReference type="SUPFAM" id="SSF75011">
    <property type="entry name" value="3-carboxy-cis,cis-mucoante lactonizing enzyme"/>
    <property type="match status" value="1"/>
</dbReference>
<organism evidence="2 3">
    <name type="scientific">Pyxidicoccus parkwayensis</name>
    <dbReference type="NCBI Taxonomy" id="2813578"/>
    <lineage>
        <taxon>Bacteria</taxon>
        <taxon>Pseudomonadati</taxon>
        <taxon>Myxococcota</taxon>
        <taxon>Myxococcia</taxon>
        <taxon>Myxococcales</taxon>
        <taxon>Cystobacterineae</taxon>
        <taxon>Myxococcaceae</taxon>
        <taxon>Pyxidicoccus</taxon>
    </lineage>
</organism>
<dbReference type="Proteomes" id="UP000662747">
    <property type="component" value="Chromosome"/>
</dbReference>
<name>A0ABX7NTD7_9BACT</name>
<dbReference type="EMBL" id="CP071090">
    <property type="protein sequence ID" value="QSQ21639.1"/>
    <property type="molecule type" value="Genomic_DNA"/>
</dbReference>
<evidence type="ECO:0000256" key="1">
    <source>
        <dbReference type="SAM" id="SignalP"/>
    </source>
</evidence>
<evidence type="ECO:0000313" key="3">
    <source>
        <dbReference type="Proteomes" id="UP000662747"/>
    </source>
</evidence>
<keyword evidence="1" id="KW-0732">Signal</keyword>
<accession>A0ABX7NTD7</accession>
<dbReference type="RefSeq" id="WP_206723216.1">
    <property type="nucleotide sequence ID" value="NZ_CP071090.1"/>
</dbReference>
<reference evidence="2 3" key="1">
    <citation type="submission" date="2021-02" db="EMBL/GenBank/DDBJ databases">
        <title>De Novo genome assembly of isolated myxobacteria.</title>
        <authorList>
            <person name="Stevens D.C."/>
        </authorList>
    </citation>
    <scope>NUCLEOTIDE SEQUENCE [LARGE SCALE GENOMIC DNA]</scope>
    <source>
        <strain evidence="3">SCPEA02</strain>
    </source>
</reference>
<feature type="signal peptide" evidence="1">
    <location>
        <begin position="1"/>
        <end position="20"/>
    </location>
</feature>
<evidence type="ECO:0000313" key="2">
    <source>
        <dbReference type="EMBL" id="QSQ21639.1"/>
    </source>
</evidence>
<dbReference type="InterPro" id="IPR013211">
    <property type="entry name" value="LVIVD"/>
</dbReference>
<proteinExistence type="predicted"/>
<sequence>MTLRASVLFAALAASLSACSKDEPEPVPYDGPWAPLEETGDWVDPGSLAECSVPNPYGNCGTLPTFDISTCDLSSLSTLERNGAIYRAELRYETTTGIEPGLGGFEFAADGSLLRVMGLEPSASQVSSDMLLLSSKDTDRFTFIGCKATGPRTLTGCFAWCRDNRLRHRATFRAERMTWREGETESSGLTLVSESHVELGKPADVYVTQGHAYVVSITRGERHGGLTVFDLSDARHPVQTAALELPGDFYWNGVWSKDNALYVASQQAGVLVYDITDPAHPAFVRRATVPGKYGAINVHTVFVEGDRLYAMAPSSVETYIFDISNPLEPQLVSRYALPESRGYPHDAFAYEGRLYINHTYDGFLVVDPRGEEPKLLGKYNYPYSFSHANAVGTFNGRTIAFEGGENLGAHLRVLDVTNPASIAKVGEYKLRNLNSIHNMVLRGSRLYVAHYQEGVRVLDVADPSKPREVAYYNTFRESDPDRTDGMYEGAIGMRVPGDGHIYVIDTSRGLLLFDEQ</sequence>
<dbReference type="Pfam" id="PF08309">
    <property type="entry name" value="LVIVD"/>
    <property type="match status" value="3"/>
</dbReference>
<gene>
    <name evidence="2" type="ORF">JY651_41800</name>
</gene>
<dbReference type="PROSITE" id="PS51257">
    <property type="entry name" value="PROKAR_LIPOPROTEIN"/>
    <property type="match status" value="1"/>
</dbReference>